<accession>A0A915JAS2</accession>
<dbReference type="AlphaFoldDB" id="A0A915JAS2"/>
<name>A0A915JAS2_ROMCU</name>
<dbReference type="Proteomes" id="UP000887565">
    <property type="component" value="Unplaced"/>
</dbReference>
<sequence length="135" mass="16200">MVKLSELSRVLEEDKANLVRIIIANLNNRMWNNNQVIELFKIFDSDGIKSIKGFAWLEYGHTSLERLIFHYKHVQNLDEIAIKLEWEYYEFQYLKPLSENDDQDENLDDEAYNCFMEIAEKDKRQKHTDKNIVLD</sequence>
<reference evidence="2" key="1">
    <citation type="submission" date="2022-11" db="UniProtKB">
        <authorList>
            <consortium name="WormBaseParasite"/>
        </authorList>
    </citation>
    <scope>IDENTIFICATION</scope>
</reference>
<evidence type="ECO:0000313" key="2">
    <source>
        <dbReference type="WBParaSite" id="nRc.2.0.1.t23579-RA"/>
    </source>
</evidence>
<keyword evidence="1" id="KW-1185">Reference proteome</keyword>
<protein>
    <submittedName>
        <fullName evidence="2">Uncharacterized protein</fullName>
    </submittedName>
</protein>
<organism evidence="1 2">
    <name type="scientific">Romanomermis culicivorax</name>
    <name type="common">Nematode worm</name>
    <dbReference type="NCBI Taxonomy" id="13658"/>
    <lineage>
        <taxon>Eukaryota</taxon>
        <taxon>Metazoa</taxon>
        <taxon>Ecdysozoa</taxon>
        <taxon>Nematoda</taxon>
        <taxon>Enoplea</taxon>
        <taxon>Dorylaimia</taxon>
        <taxon>Mermithida</taxon>
        <taxon>Mermithoidea</taxon>
        <taxon>Mermithidae</taxon>
        <taxon>Romanomermis</taxon>
    </lineage>
</organism>
<evidence type="ECO:0000313" key="1">
    <source>
        <dbReference type="Proteomes" id="UP000887565"/>
    </source>
</evidence>
<proteinExistence type="predicted"/>
<dbReference type="WBParaSite" id="nRc.2.0.1.t23579-RA">
    <property type="protein sequence ID" value="nRc.2.0.1.t23579-RA"/>
    <property type="gene ID" value="nRc.2.0.1.g23579"/>
</dbReference>